<dbReference type="EMBL" id="CP104213">
    <property type="protein sequence ID" value="UWX63803.1"/>
    <property type="molecule type" value="Genomic_DNA"/>
</dbReference>
<dbReference type="Proteomes" id="UP001060261">
    <property type="component" value="Chromosome"/>
</dbReference>
<sequence length="98" mass="9727">MNEQLSQTLQAAKGGVANIPAAAALSNVTSWHSALNGVPGAETLVSHLAKLKSALESGNLQEAAGILPGLGSETEKLASAAPDADKDGLKQLAAALKG</sequence>
<dbReference type="RefSeq" id="WP_260560083.1">
    <property type="nucleotide sequence ID" value="NZ_BAABEC010000026.1"/>
</dbReference>
<keyword evidence="2" id="KW-1185">Reference proteome</keyword>
<gene>
    <name evidence="1" type="ORF">N0D28_13875</name>
</gene>
<evidence type="ECO:0000313" key="1">
    <source>
        <dbReference type="EMBL" id="UWX63803.1"/>
    </source>
</evidence>
<protein>
    <submittedName>
        <fullName evidence="1">Uncharacterized protein</fullName>
    </submittedName>
</protein>
<evidence type="ECO:0000313" key="2">
    <source>
        <dbReference type="Proteomes" id="UP001060261"/>
    </source>
</evidence>
<reference evidence="1" key="1">
    <citation type="submission" date="2022-09" db="EMBL/GenBank/DDBJ databases">
        <title>genome sequence of Deinococcus rubellus.</title>
        <authorList>
            <person name="Srinivasan S."/>
        </authorList>
    </citation>
    <scope>NUCLEOTIDE SEQUENCE</scope>
    <source>
        <strain evidence="1">Ant6</strain>
    </source>
</reference>
<organism evidence="1 2">
    <name type="scientific">Deinococcus rubellus</name>
    <dbReference type="NCBI Taxonomy" id="1889240"/>
    <lineage>
        <taxon>Bacteria</taxon>
        <taxon>Thermotogati</taxon>
        <taxon>Deinococcota</taxon>
        <taxon>Deinococci</taxon>
        <taxon>Deinococcales</taxon>
        <taxon>Deinococcaceae</taxon>
        <taxon>Deinococcus</taxon>
    </lineage>
</organism>
<name>A0ABY5YJ38_9DEIO</name>
<proteinExistence type="predicted"/>
<accession>A0ABY5YJ38</accession>